<dbReference type="PIRSF" id="PIRSF016262">
    <property type="entry name" value="LPLase"/>
    <property type="match status" value="1"/>
</dbReference>
<proteinExistence type="inferred from homology"/>
<dbReference type="PROSITE" id="PS51733">
    <property type="entry name" value="BPL_LPL_CATALYTIC"/>
    <property type="match status" value="1"/>
</dbReference>
<dbReference type="GO" id="GO:0016740">
    <property type="term" value="F:transferase activity"/>
    <property type="evidence" value="ECO:0007669"/>
    <property type="project" value="UniProtKB-KW"/>
</dbReference>
<organism evidence="8 9">
    <name type="scientific">Roseomonas marmotae</name>
    <dbReference type="NCBI Taxonomy" id="2768161"/>
    <lineage>
        <taxon>Bacteria</taxon>
        <taxon>Pseudomonadati</taxon>
        <taxon>Pseudomonadota</taxon>
        <taxon>Alphaproteobacteria</taxon>
        <taxon>Acetobacterales</taxon>
        <taxon>Roseomonadaceae</taxon>
        <taxon>Roseomonas</taxon>
    </lineage>
</organism>
<feature type="binding site" evidence="5">
    <location>
        <begin position="174"/>
        <end position="176"/>
    </location>
    <ligand>
        <name>substrate</name>
    </ligand>
</feature>
<evidence type="ECO:0000313" key="9">
    <source>
        <dbReference type="Proteomes" id="UP001518990"/>
    </source>
</evidence>
<comment type="subcellular location">
    <subcellularLocation>
        <location evidence="5">Cytoplasm</location>
    </subcellularLocation>
</comment>
<name>A0ABS3K9Y6_9PROT</name>
<comment type="pathway">
    <text evidence="1 5 6">Protein modification; protein lipoylation via endogenous pathway; protein N(6)-(lipoyl)lysine from octanoyl-[acyl-carrier-protein]: step 1/2.</text>
</comment>
<reference evidence="8 9" key="1">
    <citation type="submission" date="2020-09" db="EMBL/GenBank/DDBJ databases">
        <title>Roseomonas.</title>
        <authorList>
            <person name="Zhu W."/>
        </authorList>
    </citation>
    <scope>NUCLEOTIDE SEQUENCE [LARGE SCALE GENOMIC DNA]</scope>
    <source>
        <strain evidence="8 9">1311</strain>
    </source>
</reference>
<dbReference type="NCBIfam" id="NF010921">
    <property type="entry name" value="PRK14341.1"/>
    <property type="match status" value="1"/>
</dbReference>
<dbReference type="SUPFAM" id="SSF55681">
    <property type="entry name" value="Class II aaRS and biotin synthetases"/>
    <property type="match status" value="1"/>
</dbReference>
<dbReference type="InterPro" id="IPR004143">
    <property type="entry name" value="BPL_LPL_catalytic"/>
</dbReference>
<evidence type="ECO:0000256" key="4">
    <source>
        <dbReference type="ARBA" id="ARBA00024732"/>
    </source>
</evidence>
<feature type="binding site" evidence="5">
    <location>
        <begin position="83"/>
        <end position="90"/>
    </location>
    <ligand>
        <name>substrate</name>
    </ligand>
</feature>
<dbReference type="InterPro" id="IPR000544">
    <property type="entry name" value="Octanoyltransferase"/>
</dbReference>
<keyword evidence="2 5" id="KW-0808">Transferase</keyword>
<evidence type="ECO:0000256" key="5">
    <source>
        <dbReference type="HAMAP-Rule" id="MF_00013"/>
    </source>
</evidence>
<dbReference type="Pfam" id="PF21948">
    <property type="entry name" value="LplA-B_cat"/>
    <property type="match status" value="1"/>
</dbReference>
<dbReference type="EC" id="2.3.1.181" evidence="5 6"/>
<dbReference type="PANTHER" id="PTHR10993">
    <property type="entry name" value="OCTANOYLTRANSFERASE"/>
    <property type="match status" value="1"/>
</dbReference>
<comment type="catalytic activity">
    <reaction evidence="5 6">
        <text>octanoyl-[ACP] + L-lysyl-[protein] = N(6)-octanoyl-L-lysyl-[protein] + holo-[ACP] + H(+)</text>
        <dbReference type="Rhea" id="RHEA:17665"/>
        <dbReference type="Rhea" id="RHEA-COMP:9636"/>
        <dbReference type="Rhea" id="RHEA-COMP:9685"/>
        <dbReference type="Rhea" id="RHEA-COMP:9752"/>
        <dbReference type="Rhea" id="RHEA-COMP:9928"/>
        <dbReference type="ChEBI" id="CHEBI:15378"/>
        <dbReference type="ChEBI" id="CHEBI:29969"/>
        <dbReference type="ChEBI" id="CHEBI:64479"/>
        <dbReference type="ChEBI" id="CHEBI:78463"/>
        <dbReference type="ChEBI" id="CHEBI:78809"/>
        <dbReference type="EC" id="2.3.1.181"/>
    </reaction>
</comment>
<evidence type="ECO:0000256" key="3">
    <source>
        <dbReference type="ARBA" id="ARBA00023315"/>
    </source>
</evidence>
<comment type="miscellaneous">
    <text evidence="5">In the reaction, the free carboxyl group of octanoic acid is attached via an amide linkage to the epsilon-amino group of a specific lysine residue of lipoyl domains of lipoate-dependent enzymes.</text>
</comment>
<evidence type="ECO:0000256" key="2">
    <source>
        <dbReference type="ARBA" id="ARBA00022679"/>
    </source>
</evidence>
<dbReference type="HAMAP" id="MF_00013">
    <property type="entry name" value="LipB"/>
    <property type="match status" value="1"/>
</dbReference>
<sequence length="229" mass="25088">MTDDILTSSAPNPVLPLEWRIEEGLTDYPVALAAMESRIAAIRAGEAAEQVWLVEHPPTYTAGTSATPEGLTEARFPTYAAGRGGQWTYHGPGQRTGYVMLDLTRPHGTVPARDIRAYVHGLEEWMIRTLERFNVRGERREGRVGIWVADPKRGGESKIGAIGVRVTRWVSWHGISLNVEPDLSHFGGIVPCGIREHGVTSLWDLGVTATMDEVDAALKSCWTEVFGAA</sequence>
<protein>
    <recommendedName>
        <fullName evidence="5 6">Octanoyltransferase</fullName>
        <ecNumber evidence="5 6">2.3.1.181</ecNumber>
    </recommendedName>
    <alternativeName>
        <fullName evidence="5">Lipoate-protein ligase B</fullName>
    </alternativeName>
    <alternativeName>
        <fullName evidence="5">Lipoyl/octanoyl transferase</fullName>
    </alternativeName>
    <alternativeName>
        <fullName evidence="5">Octanoyl-[acyl-carrier-protein]-protein N-octanoyltransferase</fullName>
    </alternativeName>
</protein>
<dbReference type="Gene3D" id="3.30.930.10">
    <property type="entry name" value="Bira Bifunctional Protein, Domain 2"/>
    <property type="match status" value="1"/>
</dbReference>
<keyword evidence="5" id="KW-0963">Cytoplasm</keyword>
<evidence type="ECO:0000259" key="7">
    <source>
        <dbReference type="PROSITE" id="PS51733"/>
    </source>
</evidence>
<dbReference type="Proteomes" id="UP001518990">
    <property type="component" value="Unassembled WGS sequence"/>
</dbReference>
<dbReference type="NCBIfam" id="NF010925">
    <property type="entry name" value="PRK14345.1"/>
    <property type="match status" value="1"/>
</dbReference>
<keyword evidence="3 5" id="KW-0012">Acyltransferase</keyword>
<evidence type="ECO:0000313" key="8">
    <source>
        <dbReference type="EMBL" id="MBO1073146.1"/>
    </source>
</evidence>
<dbReference type="InterPro" id="IPR020605">
    <property type="entry name" value="Octanoyltransferase_CS"/>
</dbReference>
<dbReference type="RefSeq" id="WP_207444768.1">
    <property type="nucleotide sequence ID" value="NZ_CP061091.1"/>
</dbReference>
<accession>A0ABS3K9Y6</accession>
<dbReference type="CDD" id="cd16444">
    <property type="entry name" value="LipB"/>
    <property type="match status" value="1"/>
</dbReference>
<gene>
    <name evidence="5 8" type="primary">lipB</name>
    <name evidence="8" type="ORF">IAI60_00830</name>
</gene>
<dbReference type="InterPro" id="IPR045864">
    <property type="entry name" value="aa-tRNA-synth_II/BPL/LPL"/>
</dbReference>
<feature type="binding site" evidence="5">
    <location>
        <begin position="161"/>
        <end position="163"/>
    </location>
    <ligand>
        <name>substrate</name>
    </ligand>
</feature>
<evidence type="ECO:0000256" key="6">
    <source>
        <dbReference type="PIRNR" id="PIRNR016262"/>
    </source>
</evidence>
<comment type="caution">
    <text evidence="8">The sequence shown here is derived from an EMBL/GenBank/DDBJ whole genome shotgun (WGS) entry which is preliminary data.</text>
</comment>
<keyword evidence="9" id="KW-1185">Reference proteome</keyword>
<comment type="similarity">
    <text evidence="5 6">Belongs to the LipB family.</text>
</comment>
<dbReference type="EMBL" id="JACTNF010000001">
    <property type="protein sequence ID" value="MBO1073146.1"/>
    <property type="molecule type" value="Genomic_DNA"/>
</dbReference>
<dbReference type="PANTHER" id="PTHR10993:SF7">
    <property type="entry name" value="LIPOYLTRANSFERASE 2, MITOCHONDRIAL-RELATED"/>
    <property type="match status" value="1"/>
</dbReference>
<evidence type="ECO:0000256" key="1">
    <source>
        <dbReference type="ARBA" id="ARBA00004821"/>
    </source>
</evidence>
<feature type="site" description="Lowers pKa of active site Cys" evidence="5">
    <location>
        <position position="158"/>
    </location>
</feature>
<feature type="domain" description="BPL/LPL catalytic" evidence="7">
    <location>
        <begin position="45"/>
        <end position="229"/>
    </location>
</feature>
<dbReference type="PROSITE" id="PS01313">
    <property type="entry name" value="LIPB"/>
    <property type="match status" value="1"/>
</dbReference>
<comment type="function">
    <text evidence="4 5 6">Catalyzes the transfer of endogenously produced octanoic acid from octanoyl-acyl-carrier-protein onto the lipoyl domains of lipoate-dependent enzymes. Lipoyl-ACP can also act as a substrate although octanoyl-ACP is likely to be the physiological substrate.</text>
</comment>
<feature type="active site" description="Acyl-thioester intermediate" evidence="5">
    <location>
        <position position="192"/>
    </location>
</feature>
<dbReference type="NCBIfam" id="TIGR00214">
    <property type="entry name" value="lipB"/>
    <property type="match status" value="1"/>
</dbReference>